<dbReference type="EMBL" id="JARKIB010000174">
    <property type="protein sequence ID" value="KAJ7728249.1"/>
    <property type="molecule type" value="Genomic_DNA"/>
</dbReference>
<comment type="caution">
    <text evidence="1">The sequence shown here is derived from an EMBL/GenBank/DDBJ whole genome shotgun (WGS) entry which is preliminary data.</text>
</comment>
<keyword evidence="2" id="KW-1185">Reference proteome</keyword>
<reference evidence="1" key="1">
    <citation type="submission" date="2023-03" db="EMBL/GenBank/DDBJ databases">
        <title>Massive genome expansion in bonnet fungi (Mycena s.s.) driven by repeated elements and novel gene families across ecological guilds.</title>
        <authorList>
            <consortium name="Lawrence Berkeley National Laboratory"/>
            <person name="Harder C.B."/>
            <person name="Miyauchi S."/>
            <person name="Viragh M."/>
            <person name="Kuo A."/>
            <person name="Thoen E."/>
            <person name="Andreopoulos B."/>
            <person name="Lu D."/>
            <person name="Skrede I."/>
            <person name="Drula E."/>
            <person name="Henrissat B."/>
            <person name="Morin E."/>
            <person name="Kohler A."/>
            <person name="Barry K."/>
            <person name="LaButti K."/>
            <person name="Morin E."/>
            <person name="Salamov A."/>
            <person name="Lipzen A."/>
            <person name="Mereny Z."/>
            <person name="Hegedus B."/>
            <person name="Baldrian P."/>
            <person name="Stursova M."/>
            <person name="Weitz H."/>
            <person name="Taylor A."/>
            <person name="Grigoriev I.V."/>
            <person name="Nagy L.G."/>
            <person name="Martin F."/>
            <person name="Kauserud H."/>
        </authorList>
    </citation>
    <scope>NUCLEOTIDE SEQUENCE</scope>
    <source>
        <strain evidence="1">CBHHK182m</strain>
    </source>
</reference>
<proteinExistence type="predicted"/>
<organism evidence="1 2">
    <name type="scientific">Mycena metata</name>
    <dbReference type="NCBI Taxonomy" id="1033252"/>
    <lineage>
        <taxon>Eukaryota</taxon>
        <taxon>Fungi</taxon>
        <taxon>Dikarya</taxon>
        <taxon>Basidiomycota</taxon>
        <taxon>Agaricomycotina</taxon>
        <taxon>Agaricomycetes</taxon>
        <taxon>Agaricomycetidae</taxon>
        <taxon>Agaricales</taxon>
        <taxon>Marasmiineae</taxon>
        <taxon>Mycenaceae</taxon>
        <taxon>Mycena</taxon>
    </lineage>
</organism>
<sequence>MADIVFDDRPFVPADWIGKGKDWSSVPLEVLNAKHAAFTPPPAVTALIPDGNLPVTEFAAKYGTHHPVTDSTNISALSKISVQLFEKLHGAQFRSVSTATAMLQTKHFGHIPPINFLCLLSAAPKVGLAGLELASEDSERFRILSQGLDKLNAAMVLFRKKGKRQGGAVDDVDEEEGEV</sequence>
<gene>
    <name evidence="1" type="ORF">B0H16DRAFT_1331110</name>
</gene>
<dbReference type="AlphaFoldDB" id="A0AAD7HVR2"/>
<dbReference type="Proteomes" id="UP001215598">
    <property type="component" value="Unassembled WGS sequence"/>
</dbReference>
<evidence type="ECO:0000313" key="2">
    <source>
        <dbReference type="Proteomes" id="UP001215598"/>
    </source>
</evidence>
<evidence type="ECO:0000313" key="1">
    <source>
        <dbReference type="EMBL" id="KAJ7728249.1"/>
    </source>
</evidence>
<protein>
    <submittedName>
        <fullName evidence="1">Uncharacterized protein</fullName>
    </submittedName>
</protein>
<name>A0AAD7HVR2_9AGAR</name>
<accession>A0AAD7HVR2</accession>